<name>A0A6J4IYU1_9CHLR</name>
<protein>
    <submittedName>
        <fullName evidence="1">Uncharacterized protein</fullName>
    </submittedName>
</protein>
<organism evidence="1">
    <name type="scientific">uncultured Chloroflexia bacterium</name>
    <dbReference type="NCBI Taxonomy" id="1672391"/>
    <lineage>
        <taxon>Bacteria</taxon>
        <taxon>Bacillati</taxon>
        <taxon>Chloroflexota</taxon>
        <taxon>Chloroflexia</taxon>
        <taxon>environmental samples</taxon>
    </lineage>
</organism>
<gene>
    <name evidence="1" type="ORF">AVDCRST_MAG93-2392</name>
</gene>
<sequence length="115" mass="12260">MGGRASSISGRCSSIRAWRSRAALSSPWICTPSAPGQDAVIQLRAEFCDLVQIRHLLSSLAKRRTATGGVSDRVKEHDATADAASWGSRFCRVAGKLGTPLVFEPSRSATVDSND</sequence>
<dbReference type="EMBL" id="CADCTR010000815">
    <property type="protein sequence ID" value="CAA9265556.1"/>
    <property type="molecule type" value="Genomic_DNA"/>
</dbReference>
<accession>A0A6J4IYU1</accession>
<evidence type="ECO:0000313" key="1">
    <source>
        <dbReference type="EMBL" id="CAA9265556.1"/>
    </source>
</evidence>
<reference evidence="1" key="1">
    <citation type="submission" date="2020-02" db="EMBL/GenBank/DDBJ databases">
        <authorList>
            <person name="Meier V. D."/>
        </authorList>
    </citation>
    <scope>NUCLEOTIDE SEQUENCE</scope>
    <source>
        <strain evidence="1">AVDCRST_MAG93</strain>
    </source>
</reference>
<dbReference type="AlphaFoldDB" id="A0A6J4IYU1"/>
<proteinExistence type="predicted"/>